<gene>
    <name evidence="1" type="ORF">Nepgr_031432</name>
</gene>
<evidence type="ECO:0000313" key="2">
    <source>
        <dbReference type="Proteomes" id="UP001279734"/>
    </source>
</evidence>
<reference evidence="1" key="1">
    <citation type="submission" date="2023-05" db="EMBL/GenBank/DDBJ databases">
        <title>Nepenthes gracilis genome sequencing.</title>
        <authorList>
            <person name="Fukushima K."/>
        </authorList>
    </citation>
    <scope>NUCLEOTIDE SEQUENCE</scope>
    <source>
        <strain evidence="1">SING2019-196</strain>
    </source>
</reference>
<keyword evidence="2" id="KW-1185">Reference proteome</keyword>
<name>A0AAD3TI43_NEPGR</name>
<protein>
    <submittedName>
        <fullName evidence="1">Uncharacterized protein</fullName>
    </submittedName>
</protein>
<dbReference type="Proteomes" id="UP001279734">
    <property type="component" value="Unassembled WGS sequence"/>
</dbReference>
<accession>A0AAD3TI43</accession>
<sequence length="273" mass="28933">MNEELAYVANNIDHPMLDVGNADASSINARIADRVIPPPDDCLARLVGDVYENDEAHYGSMSDKFANVDTNSEHPELDEGAQNVADHAAGSNGVANSVVIGPILGVDDSTPESIARITRKCSLAEAVDVSLIKAPLEFPDDSSCPLPGCPVEAFVDSMAGAVLPCILERGLVHTLPISTPKPELCDLGTISQVDRPPARNLASVRCMSPGVDVSPPAEIAKSSVTMDAGWDVAANGTVLWSVLWAVLVSEAAEKPFYYAITVLPLVFDTIKWL</sequence>
<dbReference type="AlphaFoldDB" id="A0AAD3TI43"/>
<comment type="caution">
    <text evidence="1">The sequence shown here is derived from an EMBL/GenBank/DDBJ whole genome shotgun (WGS) entry which is preliminary data.</text>
</comment>
<organism evidence="1 2">
    <name type="scientific">Nepenthes gracilis</name>
    <name type="common">Slender pitcher plant</name>
    <dbReference type="NCBI Taxonomy" id="150966"/>
    <lineage>
        <taxon>Eukaryota</taxon>
        <taxon>Viridiplantae</taxon>
        <taxon>Streptophyta</taxon>
        <taxon>Embryophyta</taxon>
        <taxon>Tracheophyta</taxon>
        <taxon>Spermatophyta</taxon>
        <taxon>Magnoliopsida</taxon>
        <taxon>eudicotyledons</taxon>
        <taxon>Gunneridae</taxon>
        <taxon>Pentapetalae</taxon>
        <taxon>Caryophyllales</taxon>
        <taxon>Nepenthaceae</taxon>
        <taxon>Nepenthes</taxon>
    </lineage>
</organism>
<evidence type="ECO:0000313" key="1">
    <source>
        <dbReference type="EMBL" id="GMH29589.1"/>
    </source>
</evidence>
<proteinExistence type="predicted"/>
<dbReference type="EMBL" id="BSYO01000036">
    <property type="protein sequence ID" value="GMH29589.1"/>
    <property type="molecule type" value="Genomic_DNA"/>
</dbReference>